<feature type="compositionally biased region" description="Low complexity" evidence="1">
    <location>
        <begin position="192"/>
        <end position="205"/>
    </location>
</feature>
<feature type="compositionally biased region" description="Polar residues" evidence="1">
    <location>
        <begin position="495"/>
        <end position="504"/>
    </location>
</feature>
<feature type="compositionally biased region" description="Polar residues" evidence="1">
    <location>
        <begin position="306"/>
        <end position="318"/>
    </location>
</feature>
<feature type="compositionally biased region" description="Polar residues" evidence="1">
    <location>
        <begin position="400"/>
        <end position="413"/>
    </location>
</feature>
<dbReference type="AlphaFoldDB" id="A0A5D3AVY1"/>
<protein>
    <submittedName>
        <fullName evidence="2">Uncharacterized protein</fullName>
    </submittedName>
</protein>
<proteinExistence type="predicted"/>
<feature type="compositionally biased region" description="Low complexity" evidence="1">
    <location>
        <begin position="46"/>
        <end position="61"/>
    </location>
</feature>
<dbReference type="Proteomes" id="UP000322245">
    <property type="component" value="Unassembled WGS sequence"/>
</dbReference>
<sequence>MPPFLPTLGNLRDLTTTINPYSLFSPDQHTDTPPQPRPHHQPSPAPSLSSSGSAPSRSSLATDGRRKSSGTSVMIAEPEITAISRGRRRRTQSTKAALGGFQDAFADRRGRKQPLDVSQTVRQPRYPTNVDPAQTYIIVKPPPAAAKNPLNLQIQLVVKRNRPRGVSTSSNYSSAVPSTPGKERDGDLSDNSPVSTTRTPTRTSSQFGPPSSPASAISPSSEAGGVSLKRSQSVKSSMSTATSSTTSGGSGKRIEPMFNLAVHSVVHPTIVTDAATDVKVAKFLKRGVDVVGVGIVEPAELFSSSSDPTLYPITSHTTSDTERSEVPRRRPLSVASYNSANPLSDDGPSKTGIRASLDMKGFNFDSLRVKEGGPGGENGAKKLFGKLFRKKKIAGDDEGTSSTAMRRSASVQSADVGAVSRVSTSETMPHPASKANNQTYAGYSDSHLVPSTTLAYPTFGTSPSVIFRPQAGAARSPCDRNFLRPDLPDKPPTSPTLGPSNFRPSGSRPIGYTWTVRRWARRNSEGWSAHLVAAASAGLEMVGALDLADEHEVQFEWIKGSPNDREDEGDFAKSRGFSALGRARGISTDSRASATRSFITSDRPRSFSPSPVTPNELSGASNPPSPFSSRPHSPAFDPRPDPLRRVSHAASAASSEASRQPSISFEDTSSINGGGGDTTADEDATSEDPEDSEVPWSCWVWVKGTGQRQLLGTLVRAPHHPKVIGVLKIPVSLDAVSLTDVKRQPPSSGDGAADGELGTAVKKVKESVALTEENLKDMVCVTGLWLVAREDFGGLARTGKRNGRRRQ</sequence>
<feature type="compositionally biased region" description="Polar residues" evidence="1">
    <location>
        <begin position="587"/>
        <end position="600"/>
    </location>
</feature>
<feature type="compositionally biased region" description="Polar residues" evidence="1">
    <location>
        <begin position="166"/>
        <end position="177"/>
    </location>
</feature>
<feature type="region of interest" description="Disordered" evidence="1">
    <location>
        <begin position="584"/>
        <end position="692"/>
    </location>
</feature>
<feature type="region of interest" description="Disordered" evidence="1">
    <location>
        <begin position="19"/>
        <end position="120"/>
    </location>
</feature>
<feature type="region of interest" description="Disordered" evidence="1">
    <location>
        <begin position="306"/>
        <end position="354"/>
    </location>
</feature>
<organism evidence="2 3">
    <name type="scientific">Cryptococcus floricola</name>
    <dbReference type="NCBI Taxonomy" id="2591691"/>
    <lineage>
        <taxon>Eukaryota</taxon>
        <taxon>Fungi</taxon>
        <taxon>Dikarya</taxon>
        <taxon>Basidiomycota</taxon>
        <taxon>Agaricomycotina</taxon>
        <taxon>Tremellomycetes</taxon>
        <taxon>Tremellales</taxon>
        <taxon>Cryptococcaceae</taxon>
        <taxon>Cryptococcus</taxon>
    </lineage>
</organism>
<feature type="compositionally biased region" description="Basic and acidic residues" evidence="1">
    <location>
        <begin position="319"/>
        <end position="328"/>
    </location>
</feature>
<feature type="compositionally biased region" description="Polar residues" evidence="1">
    <location>
        <begin position="607"/>
        <end position="620"/>
    </location>
</feature>
<feature type="compositionally biased region" description="Basic and acidic residues" evidence="1">
    <location>
        <begin position="477"/>
        <end position="489"/>
    </location>
</feature>
<feature type="compositionally biased region" description="Acidic residues" evidence="1">
    <location>
        <begin position="679"/>
        <end position="692"/>
    </location>
</feature>
<keyword evidence="3" id="KW-1185">Reference proteome</keyword>
<comment type="caution">
    <text evidence="2">The sequence shown here is derived from an EMBL/GenBank/DDBJ whole genome shotgun (WGS) entry which is preliminary data.</text>
</comment>
<feature type="compositionally biased region" description="Low complexity" evidence="1">
    <location>
        <begin position="648"/>
        <end position="658"/>
    </location>
</feature>
<dbReference type="EMBL" id="NIDF01000061">
    <property type="protein sequence ID" value="TYJ54399.1"/>
    <property type="molecule type" value="Genomic_DNA"/>
</dbReference>
<evidence type="ECO:0000256" key="1">
    <source>
        <dbReference type="SAM" id="MobiDB-lite"/>
    </source>
</evidence>
<gene>
    <name evidence="2" type="ORF">B9479_004909</name>
</gene>
<reference evidence="2 3" key="1">
    <citation type="submission" date="2017-05" db="EMBL/GenBank/DDBJ databases">
        <title>The Genome Sequence of Tsuchiyaea wingfieldii DSM 27421.</title>
        <authorList>
            <person name="Cuomo C."/>
            <person name="Passer A."/>
            <person name="Billmyre B."/>
            <person name="Heitman J."/>
        </authorList>
    </citation>
    <scope>NUCLEOTIDE SEQUENCE [LARGE SCALE GENOMIC DNA]</scope>
    <source>
        <strain evidence="2 3">DSM 27421</strain>
    </source>
</reference>
<feature type="region of interest" description="Disordered" evidence="1">
    <location>
        <begin position="395"/>
        <end position="437"/>
    </location>
</feature>
<name>A0A5D3AVY1_9TREE</name>
<evidence type="ECO:0000313" key="3">
    <source>
        <dbReference type="Proteomes" id="UP000322245"/>
    </source>
</evidence>
<feature type="region of interest" description="Disordered" evidence="1">
    <location>
        <begin position="162"/>
        <end position="253"/>
    </location>
</feature>
<feature type="compositionally biased region" description="Low complexity" evidence="1">
    <location>
        <begin position="231"/>
        <end position="247"/>
    </location>
</feature>
<feature type="region of interest" description="Disordered" evidence="1">
    <location>
        <begin position="471"/>
        <end position="505"/>
    </location>
</feature>
<evidence type="ECO:0000313" key="2">
    <source>
        <dbReference type="EMBL" id="TYJ54399.1"/>
    </source>
</evidence>
<feature type="compositionally biased region" description="Polar residues" evidence="1">
    <location>
        <begin position="659"/>
        <end position="671"/>
    </location>
</feature>
<accession>A0A5D3AVY1</accession>
<feature type="compositionally biased region" description="Pro residues" evidence="1">
    <location>
        <begin position="33"/>
        <end position="45"/>
    </location>
</feature>